<dbReference type="PANTHER" id="PTHR22550">
    <property type="entry name" value="SPORE GERMINATION PROTEIN"/>
    <property type="match status" value="1"/>
</dbReference>
<protein>
    <submittedName>
        <fullName evidence="5">Spore germination protein KA</fullName>
    </submittedName>
</protein>
<evidence type="ECO:0000313" key="5">
    <source>
        <dbReference type="EMBL" id="MBP1989972.1"/>
    </source>
</evidence>
<name>A0ABS4IQY1_9BACL</name>
<dbReference type="RefSeq" id="WP_209970735.1">
    <property type="nucleotide sequence ID" value="NZ_JAGGLB010000003.1"/>
</dbReference>
<comment type="similarity">
    <text evidence="1">Belongs to the GerABKA family.</text>
</comment>
<keyword evidence="2 4" id="KW-0472">Membrane</keyword>
<feature type="transmembrane region" description="Helical" evidence="4">
    <location>
        <begin position="303"/>
        <end position="322"/>
    </location>
</feature>
<feature type="transmembrane region" description="Helical" evidence="4">
    <location>
        <begin position="398"/>
        <end position="416"/>
    </location>
</feature>
<feature type="transmembrane region" description="Helical" evidence="4">
    <location>
        <begin position="372"/>
        <end position="392"/>
    </location>
</feature>
<dbReference type="PIRSF" id="PIRSF005690">
    <property type="entry name" value="GerBA"/>
    <property type="match status" value="1"/>
</dbReference>
<gene>
    <name evidence="5" type="ORF">J2Z66_001570</name>
</gene>
<keyword evidence="6" id="KW-1185">Reference proteome</keyword>
<comment type="caution">
    <text evidence="5">The sequence shown here is derived from an EMBL/GenBank/DDBJ whole genome shotgun (WGS) entry which is preliminary data.</text>
</comment>
<evidence type="ECO:0000256" key="4">
    <source>
        <dbReference type="SAM" id="Phobius"/>
    </source>
</evidence>
<dbReference type="InterPro" id="IPR004995">
    <property type="entry name" value="Spore_Ger"/>
</dbReference>
<keyword evidence="4" id="KW-0812">Transmembrane</keyword>
<dbReference type="PANTHER" id="PTHR22550:SF5">
    <property type="entry name" value="LEUCINE ZIPPER PROTEIN 4"/>
    <property type="match status" value="1"/>
</dbReference>
<organism evidence="5 6">
    <name type="scientific">Paenibacillus eucommiae</name>
    <dbReference type="NCBI Taxonomy" id="1355755"/>
    <lineage>
        <taxon>Bacteria</taxon>
        <taxon>Bacillati</taxon>
        <taxon>Bacillota</taxon>
        <taxon>Bacilli</taxon>
        <taxon>Bacillales</taxon>
        <taxon>Paenibacillaceae</taxon>
        <taxon>Paenibacillus</taxon>
    </lineage>
</organism>
<accession>A0ABS4IQY1</accession>
<dbReference type="Proteomes" id="UP001519287">
    <property type="component" value="Unassembled WGS sequence"/>
</dbReference>
<feature type="region of interest" description="Disordered" evidence="3">
    <location>
        <begin position="486"/>
        <end position="514"/>
    </location>
</feature>
<feature type="transmembrane region" description="Helical" evidence="4">
    <location>
        <begin position="428"/>
        <end position="450"/>
    </location>
</feature>
<reference evidence="5 6" key="1">
    <citation type="submission" date="2021-03" db="EMBL/GenBank/DDBJ databases">
        <title>Genomic Encyclopedia of Type Strains, Phase IV (KMG-IV): sequencing the most valuable type-strain genomes for metagenomic binning, comparative biology and taxonomic classification.</title>
        <authorList>
            <person name="Goeker M."/>
        </authorList>
    </citation>
    <scope>NUCLEOTIDE SEQUENCE [LARGE SCALE GENOMIC DNA]</scope>
    <source>
        <strain evidence="5 6">DSM 26048</strain>
    </source>
</reference>
<keyword evidence="4" id="KW-1133">Transmembrane helix</keyword>
<proteinExistence type="inferred from homology"/>
<dbReference type="EMBL" id="JAGGLB010000003">
    <property type="protein sequence ID" value="MBP1989972.1"/>
    <property type="molecule type" value="Genomic_DNA"/>
</dbReference>
<evidence type="ECO:0000256" key="1">
    <source>
        <dbReference type="ARBA" id="ARBA00005278"/>
    </source>
</evidence>
<evidence type="ECO:0000256" key="3">
    <source>
        <dbReference type="SAM" id="MobiDB-lite"/>
    </source>
</evidence>
<evidence type="ECO:0000313" key="6">
    <source>
        <dbReference type="Proteomes" id="UP001519287"/>
    </source>
</evidence>
<dbReference type="Pfam" id="PF03323">
    <property type="entry name" value="GerA"/>
    <property type="match status" value="1"/>
</dbReference>
<sequence>MSHDPSNLDNLLSIHLEQNKTRLQQLFSDCTDIVYLDCDLGQTVPGLFVYFNGLTDEERLDEIRQSVSTVDHRIEQEVSQEASQEVYFEDLIYRKINHLQFKELPTFNDIADQLTMGNPVLVVDGMDTGYAFSLACWRKRAVEDPVAESVVRGPREGFSESITDNMAMLRRRIRNPDLKMKGLELGLYTKTCVTIAYVEGLAAPELIAEVEKRLAVIEVDGVLESGNIEEYIEDQPFSPFPQIMATERPDTVTASLLEGRVAILTDGTPFCLVAPISLFSLLQSPEDFYQRYMISTAIRWLRYTFFLIALIAPSAYVAVLTYHQEMIPSSLLFSIVKSREEIPFPALVEAFIMETMFEALREAGVRLPKQVGAAVSIVGALVIGQAATSAGLVSSPMVMVVAITGIASFLIPHYTIGISIRLLRFPIMLLAGILGLLGLLIGLIAIVIHLCSLRSFGTPYLSPLAPMMSEEWKDVLVRAPAWTPTKRPRLTRAGGGSRSSRTMKPVQPLKEQGE</sequence>
<dbReference type="InterPro" id="IPR050768">
    <property type="entry name" value="UPF0353/GerABKA_families"/>
</dbReference>
<evidence type="ECO:0000256" key="2">
    <source>
        <dbReference type="ARBA" id="ARBA00023136"/>
    </source>
</evidence>